<reference evidence="2" key="1">
    <citation type="submission" date="2014-11" db="EMBL/GenBank/DDBJ databases">
        <authorList>
            <person name="Amaro Gonzalez C."/>
        </authorList>
    </citation>
    <scope>NUCLEOTIDE SEQUENCE</scope>
</reference>
<protein>
    <submittedName>
        <fullName evidence="2">Uncharacterized protein</fullName>
    </submittedName>
</protein>
<keyword evidence="1" id="KW-0812">Transmembrane</keyword>
<reference evidence="2" key="2">
    <citation type="journal article" date="2015" name="Fish Shellfish Immunol.">
        <title>Early steps in the European eel (Anguilla anguilla)-Vibrio vulnificus interaction in the gills: Role of the RtxA13 toxin.</title>
        <authorList>
            <person name="Callol A."/>
            <person name="Pajuelo D."/>
            <person name="Ebbesson L."/>
            <person name="Teles M."/>
            <person name="MacKenzie S."/>
            <person name="Amaro C."/>
        </authorList>
    </citation>
    <scope>NUCLEOTIDE SEQUENCE</scope>
</reference>
<dbReference type="AlphaFoldDB" id="A0A0E9SRN5"/>
<feature type="transmembrane region" description="Helical" evidence="1">
    <location>
        <begin position="6"/>
        <end position="28"/>
    </location>
</feature>
<dbReference type="EMBL" id="GBXM01065379">
    <property type="protein sequence ID" value="JAH43198.1"/>
    <property type="molecule type" value="Transcribed_RNA"/>
</dbReference>
<evidence type="ECO:0000256" key="1">
    <source>
        <dbReference type="SAM" id="Phobius"/>
    </source>
</evidence>
<name>A0A0E9SRN5_ANGAN</name>
<sequence>MFFLVLSNFFILEITQICALFCFIIARWTPRCISGHRKPRKIFINIPPLAVIQSLSIPVKSSHYCPVQDLSDQITLALRTDFIK</sequence>
<keyword evidence="1" id="KW-1133">Transmembrane helix</keyword>
<accession>A0A0E9SRN5</accession>
<evidence type="ECO:0000313" key="2">
    <source>
        <dbReference type="EMBL" id="JAH43198.1"/>
    </source>
</evidence>
<organism evidence="2">
    <name type="scientific">Anguilla anguilla</name>
    <name type="common">European freshwater eel</name>
    <name type="synonym">Muraena anguilla</name>
    <dbReference type="NCBI Taxonomy" id="7936"/>
    <lineage>
        <taxon>Eukaryota</taxon>
        <taxon>Metazoa</taxon>
        <taxon>Chordata</taxon>
        <taxon>Craniata</taxon>
        <taxon>Vertebrata</taxon>
        <taxon>Euteleostomi</taxon>
        <taxon>Actinopterygii</taxon>
        <taxon>Neopterygii</taxon>
        <taxon>Teleostei</taxon>
        <taxon>Anguilliformes</taxon>
        <taxon>Anguillidae</taxon>
        <taxon>Anguilla</taxon>
    </lineage>
</organism>
<keyword evidence="1" id="KW-0472">Membrane</keyword>
<proteinExistence type="predicted"/>